<keyword evidence="9 13" id="KW-1133">Transmembrane helix</keyword>
<dbReference type="RefSeq" id="WP_345550360.1">
    <property type="nucleotide sequence ID" value="NZ_BAABRT010000010.1"/>
</dbReference>
<keyword evidence="10" id="KW-0408">Iron</keyword>
<sequence>MPASKTQWSPVGKGLHWLIAILVLFAWGSVELREFWEKGDPIREGWKVLHFSIGFLVLLLTAVRLYWRSTHPRPEMIGKPWERALGHITHASLYVLLLGMPILGLAMKQFGGASTNIFWLFEIPSFVEKNTELAKQVGYLHRDLVWNIMWVLIGLHIAASLWHHFVEKDATLTRMLPSKDKS</sequence>
<comment type="subcellular location">
    <subcellularLocation>
        <location evidence="2">Cell membrane</location>
        <topology evidence="2">Multi-pass membrane protein</topology>
    </subcellularLocation>
</comment>
<keyword evidence="7" id="KW-0479">Metal-binding</keyword>
<evidence type="ECO:0000256" key="13">
    <source>
        <dbReference type="SAM" id="Phobius"/>
    </source>
</evidence>
<dbReference type="Pfam" id="PF01292">
    <property type="entry name" value="Ni_hydr_CYTB"/>
    <property type="match status" value="1"/>
</dbReference>
<evidence type="ECO:0000256" key="2">
    <source>
        <dbReference type="ARBA" id="ARBA00004651"/>
    </source>
</evidence>
<evidence type="ECO:0000256" key="8">
    <source>
        <dbReference type="ARBA" id="ARBA00022982"/>
    </source>
</evidence>
<feature type="transmembrane region" description="Helical" evidence="13">
    <location>
        <begin position="144"/>
        <end position="165"/>
    </location>
</feature>
<keyword evidence="6 13" id="KW-0812">Transmembrane</keyword>
<evidence type="ECO:0000256" key="1">
    <source>
        <dbReference type="ARBA" id="ARBA00001970"/>
    </source>
</evidence>
<evidence type="ECO:0000256" key="5">
    <source>
        <dbReference type="ARBA" id="ARBA00022617"/>
    </source>
</evidence>
<evidence type="ECO:0000256" key="7">
    <source>
        <dbReference type="ARBA" id="ARBA00022723"/>
    </source>
</evidence>
<keyword evidence="4" id="KW-1003">Cell membrane</keyword>
<dbReference type="SUPFAM" id="SSF81342">
    <property type="entry name" value="Transmembrane di-heme cytochromes"/>
    <property type="match status" value="1"/>
</dbReference>
<proteinExistence type="inferred from homology"/>
<keyword evidence="8" id="KW-0249">Electron transport</keyword>
<feature type="transmembrane region" description="Helical" evidence="13">
    <location>
        <begin position="87"/>
        <end position="107"/>
    </location>
</feature>
<evidence type="ECO:0000313" key="16">
    <source>
        <dbReference type="Proteomes" id="UP001408594"/>
    </source>
</evidence>
<dbReference type="PANTHER" id="PTHR30529:SF3">
    <property type="entry name" value="CYTOCHROME B561 HOMOLOG 1"/>
    <property type="match status" value="1"/>
</dbReference>
<name>A0ABP9WRH2_9GAMM</name>
<dbReference type="PANTHER" id="PTHR30529">
    <property type="entry name" value="CYTOCHROME B561"/>
    <property type="match status" value="1"/>
</dbReference>
<evidence type="ECO:0000256" key="4">
    <source>
        <dbReference type="ARBA" id="ARBA00022475"/>
    </source>
</evidence>
<organism evidence="15 16">
    <name type="scientific">Microbulbifer aestuariivivens</name>
    <dbReference type="NCBI Taxonomy" id="1908308"/>
    <lineage>
        <taxon>Bacteria</taxon>
        <taxon>Pseudomonadati</taxon>
        <taxon>Pseudomonadota</taxon>
        <taxon>Gammaproteobacteria</taxon>
        <taxon>Cellvibrionales</taxon>
        <taxon>Microbulbiferaceae</taxon>
        <taxon>Microbulbifer</taxon>
    </lineage>
</organism>
<comment type="caution">
    <text evidence="15">The sequence shown here is derived from an EMBL/GenBank/DDBJ whole genome shotgun (WGS) entry which is preliminary data.</text>
</comment>
<dbReference type="InterPro" id="IPR052168">
    <property type="entry name" value="Cytochrome_b561_oxidase"/>
</dbReference>
<dbReference type="Proteomes" id="UP001408594">
    <property type="component" value="Unassembled WGS sequence"/>
</dbReference>
<dbReference type="InterPro" id="IPR016174">
    <property type="entry name" value="Di-haem_cyt_TM"/>
</dbReference>
<keyword evidence="3" id="KW-0813">Transport</keyword>
<keyword evidence="11 13" id="KW-0472">Membrane</keyword>
<reference evidence="15 16" key="1">
    <citation type="submission" date="2024-02" db="EMBL/GenBank/DDBJ databases">
        <title>Microbulbifer aestuariivivens NBRC 112533.</title>
        <authorList>
            <person name="Ichikawa N."/>
            <person name="Katano-Makiyama Y."/>
            <person name="Hidaka K."/>
        </authorList>
    </citation>
    <scope>NUCLEOTIDE SEQUENCE [LARGE SCALE GENOMIC DNA]</scope>
    <source>
        <strain evidence="15 16">NBRC 112533</strain>
    </source>
</reference>
<accession>A0ABP9WRH2</accession>
<evidence type="ECO:0000313" key="15">
    <source>
        <dbReference type="EMBL" id="GAA5525021.1"/>
    </source>
</evidence>
<evidence type="ECO:0000256" key="3">
    <source>
        <dbReference type="ARBA" id="ARBA00022448"/>
    </source>
</evidence>
<evidence type="ECO:0000256" key="10">
    <source>
        <dbReference type="ARBA" id="ARBA00023004"/>
    </source>
</evidence>
<feature type="transmembrane region" description="Helical" evidence="13">
    <location>
        <begin position="48"/>
        <end position="67"/>
    </location>
</feature>
<dbReference type="InterPro" id="IPR011577">
    <property type="entry name" value="Cyt_b561_bac/Ni-Hgenase"/>
</dbReference>
<protein>
    <submittedName>
        <fullName evidence="15">Cytochrome b561 homolog 1</fullName>
    </submittedName>
</protein>
<comment type="cofactor">
    <cofactor evidence="1">
        <name>heme b</name>
        <dbReference type="ChEBI" id="CHEBI:60344"/>
    </cofactor>
</comment>
<evidence type="ECO:0000256" key="12">
    <source>
        <dbReference type="ARBA" id="ARBA00037975"/>
    </source>
</evidence>
<evidence type="ECO:0000256" key="9">
    <source>
        <dbReference type="ARBA" id="ARBA00022989"/>
    </source>
</evidence>
<comment type="similarity">
    <text evidence="12">Belongs to the cytochrome b561 family.</text>
</comment>
<keyword evidence="5" id="KW-0349">Heme</keyword>
<evidence type="ECO:0000256" key="6">
    <source>
        <dbReference type="ARBA" id="ARBA00022692"/>
    </source>
</evidence>
<feature type="domain" description="Cytochrome b561 bacterial/Ni-hydrogenase" evidence="14">
    <location>
        <begin position="8"/>
        <end position="177"/>
    </location>
</feature>
<evidence type="ECO:0000259" key="14">
    <source>
        <dbReference type="Pfam" id="PF01292"/>
    </source>
</evidence>
<evidence type="ECO:0000256" key="11">
    <source>
        <dbReference type="ARBA" id="ARBA00023136"/>
    </source>
</evidence>
<feature type="transmembrane region" description="Helical" evidence="13">
    <location>
        <begin position="15"/>
        <end position="36"/>
    </location>
</feature>
<gene>
    <name evidence="15" type="primary">yodB</name>
    <name evidence="15" type="ORF">Maes01_01581</name>
</gene>
<dbReference type="EMBL" id="BAABRT010000010">
    <property type="protein sequence ID" value="GAA5525021.1"/>
    <property type="molecule type" value="Genomic_DNA"/>
</dbReference>
<keyword evidence="16" id="KW-1185">Reference proteome</keyword>